<dbReference type="PANTHER" id="PTHR37089">
    <property type="entry name" value="PROTEIN U-RELATED"/>
    <property type="match status" value="1"/>
</dbReference>
<keyword evidence="1" id="KW-0732">Signal</keyword>
<accession>A0A7H9BQF2</accession>
<dbReference type="PROSITE" id="PS51257">
    <property type="entry name" value="PROKAR_LIPOPROTEIN"/>
    <property type="match status" value="1"/>
</dbReference>
<dbReference type="RefSeq" id="WP_179356129.1">
    <property type="nucleotide sequence ID" value="NZ_CP058627.1"/>
</dbReference>
<dbReference type="AlphaFoldDB" id="A0A7H9BQF2"/>
<organism evidence="3 4">
    <name type="scientific">Chitinibacter bivalviorum</name>
    <dbReference type="NCBI Taxonomy" id="2739434"/>
    <lineage>
        <taxon>Bacteria</taxon>
        <taxon>Pseudomonadati</taxon>
        <taxon>Pseudomonadota</taxon>
        <taxon>Betaproteobacteria</taxon>
        <taxon>Neisseriales</taxon>
        <taxon>Chitinibacteraceae</taxon>
        <taxon>Chitinibacter</taxon>
    </lineage>
</organism>
<keyword evidence="4" id="KW-1185">Reference proteome</keyword>
<dbReference type="SMART" id="SM00972">
    <property type="entry name" value="SCPU"/>
    <property type="match status" value="1"/>
</dbReference>
<gene>
    <name evidence="3" type="ORF">HQ393_15160</name>
</gene>
<proteinExistence type="predicted"/>
<name>A0A7H9BQF2_9NEIS</name>
<dbReference type="Proteomes" id="UP000509597">
    <property type="component" value="Chromosome"/>
</dbReference>
<evidence type="ECO:0000259" key="2">
    <source>
        <dbReference type="Pfam" id="PF05229"/>
    </source>
</evidence>
<protein>
    <submittedName>
        <fullName evidence="3">Spore coat protein U domain-containing protein</fullName>
    </submittedName>
</protein>
<keyword evidence="3" id="KW-0167">Capsid protein</keyword>
<keyword evidence="3" id="KW-0946">Virion</keyword>
<feature type="domain" description="Spore coat protein U/FanG" evidence="2">
    <location>
        <begin position="13"/>
        <end position="149"/>
    </location>
</feature>
<dbReference type="KEGG" id="chiz:HQ393_15160"/>
<dbReference type="Pfam" id="PF05229">
    <property type="entry name" value="SCPU"/>
    <property type="match status" value="1"/>
</dbReference>
<dbReference type="InterPro" id="IPR007893">
    <property type="entry name" value="Spore_coat_U/FanG"/>
</dbReference>
<dbReference type="EMBL" id="CP058627">
    <property type="protein sequence ID" value="QLG89474.1"/>
    <property type="molecule type" value="Genomic_DNA"/>
</dbReference>
<reference evidence="3 4" key="1">
    <citation type="submission" date="2020-07" db="EMBL/GenBank/DDBJ databases">
        <title>Complete genome sequence of Chitinibacter sp. 2T18.</title>
        <authorList>
            <person name="Bae J.-W."/>
            <person name="Choi J.-W."/>
        </authorList>
    </citation>
    <scope>NUCLEOTIDE SEQUENCE [LARGE SCALE GENOMIC DNA]</scope>
    <source>
        <strain evidence="3 4">2T18</strain>
    </source>
</reference>
<evidence type="ECO:0000313" key="3">
    <source>
        <dbReference type="EMBL" id="QLG89474.1"/>
    </source>
</evidence>
<sequence length="152" mass="16057">MKKLGCTFALFAIFLAPPALAASCSISSLPDGDLGLYDPQSTVADIVRQFSLFVTCSAATQAKVTAGPSFFTGSEASRSMRNDSNADVLNYQLFLDSNCTRIFGTADPNAATASIANAGGQARVNFWTKIYGNQTSASPGTYRDYITLTVTP</sequence>
<dbReference type="PANTHER" id="PTHR37089:SF3">
    <property type="entry name" value="EXPORTED PROTEIN"/>
    <property type="match status" value="1"/>
</dbReference>
<feature type="chain" id="PRO_5028981020" evidence="1">
    <location>
        <begin position="22"/>
        <end position="152"/>
    </location>
</feature>
<dbReference type="InterPro" id="IPR053167">
    <property type="entry name" value="Spore_coat_component"/>
</dbReference>
<evidence type="ECO:0000256" key="1">
    <source>
        <dbReference type="SAM" id="SignalP"/>
    </source>
</evidence>
<feature type="signal peptide" evidence="1">
    <location>
        <begin position="1"/>
        <end position="21"/>
    </location>
</feature>
<evidence type="ECO:0000313" key="4">
    <source>
        <dbReference type="Proteomes" id="UP000509597"/>
    </source>
</evidence>